<comment type="caution">
    <text evidence="3">The sequence shown here is derived from an EMBL/GenBank/DDBJ whole genome shotgun (WGS) entry which is preliminary data.</text>
</comment>
<protein>
    <submittedName>
        <fullName evidence="3">Uncharacterized protein</fullName>
    </submittedName>
</protein>
<feature type="region of interest" description="Disordered" evidence="1">
    <location>
        <begin position="1"/>
        <end position="34"/>
    </location>
</feature>
<evidence type="ECO:0000313" key="4">
    <source>
        <dbReference type="Proteomes" id="UP001190700"/>
    </source>
</evidence>
<dbReference type="EMBL" id="LGRX02014371">
    <property type="protein sequence ID" value="KAK3264760.1"/>
    <property type="molecule type" value="Genomic_DNA"/>
</dbReference>
<sequence>MKKRRRKAITPEVPQKTAAGEPESSQAEDVGGDPLLVDGNWGRKRVYEVVFDDGDVRWARLVGKVAFMVTGSGYKAGRLWTKREEEAMMQRRRAMPQEELASIAMSLGRSTQATIHRYRSGPGTAVELPLCTNADQCVNPTFWPFQMSEHCCPLGGTARCGPAGRVATELALGKKARRREGAQRANETRKRRRFEQLTATLPDHAACAAGSGEGGAEAAVGAAASGKGGTEAAVATTAPRLQQEAARVGPRLQARQGAARVRSRPQTRRLAARVGPRLQALQGAAPRQEALQRVATTALRLHALQEAARVGAEVAGASALQPAVALVQD</sequence>
<proteinExistence type="predicted"/>
<accession>A0AAE0FRW4</accession>
<evidence type="ECO:0000313" key="2">
    <source>
        <dbReference type="EMBL" id="KAK3256733.1"/>
    </source>
</evidence>
<dbReference type="AlphaFoldDB" id="A0AAE0FRW4"/>
<evidence type="ECO:0000313" key="3">
    <source>
        <dbReference type="EMBL" id="KAK3264760.1"/>
    </source>
</evidence>
<dbReference type="Proteomes" id="UP001190700">
    <property type="component" value="Unassembled WGS sequence"/>
</dbReference>
<gene>
    <name evidence="3" type="ORF">CYMTET_26519</name>
    <name evidence="2" type="ORF">CYMTET_34145</name>
</gene>
<keyword evidence="4" id="KW-1185">Reference proteome</keyword>
<organism evidence="3 4">
    <name type="scientific">Cymbomonas tetramitiformis</name>
    <dbReference type="NCBI Taxonomy" id="36881"/>
    <lineage>
        <taxon>Eukaryota</taxon>
        <taxon>Viridiplantae</taxon>
        <taxon>Chlorophyta</taxon>
        <taxon>Pyramimonadophyceae</taxon>
        <taxon>Pyramimonadales</taxon>
        <taxon>Pyramimonadaceae</taxon>
        <taxon>Cymbomonas</taxon>
    </lineage>
</organism>
<evidence type="ECO:0000256" key="1">
    <source>
        <dbReference type="SAM" id="MobiDB-lite"/>
    </source>
</evidence>
<reference evidence="3 4" key="1">
    <citation type="journal article" date="2015" name="Genome Biol. Evol.">
        <title>Comparative Genomics of a Bacterivorous Green Alga Reveals Evolutionary Causalities and Consequences of Phago-Mixotrophic Mode of Nutrition.</title>
        <authorList>
            <person name="Burns J.A."/>
            <person name="Paasch A."/>
            <person name="Narechania A."/>
            <person name="Kim E."/>
        </authorList>
    </citation>
    <scope>NUCLEOTIDE SEQUENCE [LARGE SCALE GENOMIC DNA]</scope>
    <source>
        <strain evidence="3">PLY_AMNH</strain>
    </source>
</reference>
<reference evidence="3" key="2">
    <citation type="submission" date="2023-06" db="EMBL/GenBank/DDBJ databases">
        <title>Long-read-based genome assembly of the green algal bacterivore Cymbomonas tetramitiformis.</title>
        <authorList>
            <person name="Gyaltshen Y."/>
            <person name="Rozenberg A."/>
            <person name="Paasch A."/>
            <person name="Burns J.A."/>
            <person name="Warring S."/>
            <person name="Larson R."/>
            <person name="Maurer-Alcala X."/>
            <person name="Dacks J."/>
            <person name="Kim E."/>
        </authorList>
    </citation>
    <scope>NUCLEOTIDE SEQUENCE</scope>
    <source>
        <strain evidence="3">PLY_AMNH</strain>
    </source>
</reference>
<name>A0AAE0FRW4_9CHLO</name>
<dbReference type="EMBL" id="LGRX02021391">
    <property type="protein sequence ID" value="KAK3256733.1"/>
    <property type="molecule type" value="Genomic_DNA"/>
</dbReference>